<evidence type="ECO:0000313" key="3">
    <source>
        <dbReference type="EMBL" id="PFG28131.1"/>
    </source>
</evidence>
<sequence>MPHTSRPDGDDSSVNPFDETDALSNPFDKPFHPEPDSDPRLANPFSPEESTSAHQLNRGNSALDPMSQARKPEQSSRPLAGQQSQQQHQCADDEQFRSTTGDEKNRTLAGILGLVFGAFGVHNFYVGFKRKALVQVGLALFTALFMNNAAGNLLYLGLIVWSFLDAICIFLKKGQYKDPSVHDGSKLVINPFEE</sequence>
<evidence type="ECO:0000256" key="2">
    <source>
        <dbReference type="SAM" id="Phobius"/>
    </source>
</evidence>
<feature type="compositionally biased region" description="Basic and acidic residues" evidence="1">
    <location>
        <begin position="90"/>
        <end position="102"/>
    </location>
</feature>
<evidence type="ECO:0000256" key="1">
    <source>
        <dbReference type="SAM" id="MobiDB-lite"/>
    </source>
</evidence>
<dbReference type="STRING" id="1724.GCA_001044175_01757"/>
<accession>A0A2A9DP23</accession>
<feature type="transmembrane region" description="Helical" evidence="2">
    <location>
        <begin position="107"/>
        <end position="125"/>
    </location>
</feature>
<keyword evidence="2" id="KW-1133">Transmembrane helix</keyword>
<feature type="region of interest" description="Disordered" evidence="1">
    <location>
        <begin position="1"/>
        <end position="102"/>
    </location>
</feature>
<evidence type="ECO:0000313" key="4">
    <source>
        <dbReference type="Proteomes" id="UP000221653"/>
    </source>
</evidence>
<keyword evidence="2" id="KW-0812">Transmembrane</keyword>
<gene>
    <name evidence="3" type="ORF">ATK06_1224</name>
</gene>
<protein>
    <submittedName>
        <fullName evidence="3">TM2 domain-containing membrane protein YozV</fullName>
    </submittedName>
</protein>
<dbReference type="EMBL" id="PDJF01000001">
    <property type="protein sequence ID" value="PFG28131.1"/>
    <property type="molecule type" value="Genomic_DNA"/>
</dbReference>
<dbReference type="AlphaFoldDB" id="A0A2A9DP23"/>
<feature type="compositionally biased region" description="Polar residues" evidence="1">
    <location>
        <begin position="48"/>
        <end position="60"/>
    </location>
</feature>
<comment type="caution">
    <text evidence="3">The sequence shown here is derived from an EMBL/GenBank/DDBJ whole genome shotgun (WGS) entry which is preliminary data.</text>
</comment>
<dbReference type="RefSeq" id="WP_111704104.1">
    <property type="nucleotide sequence ID" value="NZ_LS483464.1"/>
</dbReference>
<dbReference type="Proteomes" id="UP000221653">
    <property type="component" value="Unassembled WGS sequence"/>
</dbReference>
<name>A0A2A9DP23_9CORY</name>
<proteinExistence type="predicted"/>
<keyword evidence="4" id="KW-1185">Reference proteome</keyword>
<reference evidence="3 4" key="1">
    <citation type="submission" date="2017-10" db="EMBL/GenBank/DDBJ databases">
        <title>Sequencing the genomes of 1000 actinobacteria strains.</title>
        <authorList>
            <person name="Klenk H.-P."/>
        </authorList>
    </citation>
    <scope>NUCLEOTIDE SEQUENCE [LARGE SCALE GENOMIC DNA]</scope>
    <source>
        <strain evidence="3 4">DSM 20688</strain>
    </source>
</reference>
<keyword evidence="2" id="KW-0472">Membrane</keyword>
<organism evidence="3 4">
    <name type="scientific">Corynebacterium renale</name>
    <dbReference type="NCBI Taxonomy" id="1724"/>
    <lineage>
        <taxon>Bacteria</taxon>
        <taxon>Bacillati</taxon>
        <taxon>Actinomycetota</taxon>
        <taxon>Actinomycetes</taxon>
        <taxon>Mycobacteriales</taxon>
        <taxon>Corynebacteriaceae</taxon>
        <taxon>Corynebacterium</taxon>
    </lineage>
</organism>
<dbReference type="OrthoDB" id="2004788at2"/>
<feature type="compositionally biased region" description="Basic and acidic residues" evidence="1">
    <location>
        <begin position="29"/>
        <end position="39"/>
    </location>
</feature>